<protein>
    <submittedName>
        <fullName evidence="3 4">Uncharacterized protein LOC108825901</fullName>
    </submittedName>
    <submittedName>
        <fullName evidence="6 7">Uncharacterized protein LOC108838376</fullName>
    </submittedName>
</protein>
<dbReference type="AlphaFoldDB" id="A0A6J0L4G6"/>
<evidence type="ECO:0000313" key="4">
    <source>
        <dbReference type="RefSeq" id="XP_018454773.2"/>
    </source>
</evidence>
<dbReference type="RefSeq" id="XP_018454779.2">
    <property type="nucleotide sequence ID" value="XM_018599277.2"/>
</dbReference>
<evidence type="ECO:0000313" key="7">
    <source>
        <dbReference type="RefSeq" id="XP_056859622.1"/>
    </source>
</evidence>
<dbReference type="RefSeq" id="XP_018454765.2">
    <property type="nucleotide sequence ID" value="XM_018599263.2"/>
</dbReference>
<evidence type="ECO:0000313" key="6">
    <source>
        <dbReference type="RefSeq" id="XP_056859621.1"/>
    </source>
</evidence>
<keyword evidence="2" id="KW-1185">Reference proteome</keyword>
<reference evidence="2" key="1">
    <citation type="journal article" date="2019" name="Database">
        <title>The radish genome database (RadishGD): an integrated information resource for radish genomics.</title>
        <authorList>
            <person name="Yu H.J."/>
            <person name="Baek S."/>
            <person name="Lee Y.J."/>
            <person name="Cho A."/>
            <person name="Mun J.H."/>
        </authorList>
    </citation>
    <scope>NUCLEOTIDE SEQUENCE [LARGE SCALE GENOMIC DNA]</scope>
    <source>
        <strain evidence="2">cv. WK10039</strain>
    </source>
</reference>
<dbReference type="GeneID" id="108825901"/>
<feature type="coiled-coil region" evidence="1">
    <location>
        <begin position="214"/>
        <end position="244"/>
    </location>
</feature>
<dbReference type="RefSeq" id="XP_056859622.1">
    <property type="nucleotide sequence ID" value="XM_057003642.1"/>
</dbReference>
<dbReference type="RefSeq" id="XP_018454773.2">
    <property type="nucleotide sequence ID" value="XM_018599271.2"/>
</dbReference>
<reference evidence="3 4" key="2">
    <citation type="submission" date="2025-04" db="UniProtKB">
        <authorList>
            <consortium name="RefSeq"/>
        </authorList>
    </citation>
    <scope>IDENTIFICATION</scope>
    <source>
        <tissue evidence="3 4">Leaf</tissue>
    </source>
</reference>
<sequence>MFSFWKKRLGIGMAAAAHDSSSRESLEMKFGQLHHVDCNLQAEELGVLLDRVKSAAASLHYLRSKALLAVPDLLAHESLGAEQLPLEDDGSVSEVAKDIITLLTFHSPGEEDTFPGTSEKNQDSLVIRDGACTLKMIQFIQMVADVLESLLRRVTAAESEASFHKERVIIGEEEIRRKTVEIEHLLSSVDGMKQIVLGNKGVLNKTMEIIKTLVEASRRDREEAVEKEEELRRVKTEFESLRNYVNTSTNAVETLRSSERQFKTIEARLVAKSAQLEGEKAQKEVEIQKLMEENVKLTALLDKKEAQILALNEQCKFMALNASNI</sequence>
<accession>A0A6J0L4G6</accession>
<evidence type="ECO:0000256" key="1">
    <source>
        <dbReference type="SAM" id="Coils"/>
    </source>
</evidence>
<evidence type="ECO:0000313" key="3">
    <source>
        <dbReference type="RefSeq" id="XP_018454765.2"/>
    </source>
</evidence>
<dbReference type="Proteomes" id="UP000504610">
    <property type="component" value="Chromosome 2"/>
</dbReference>
<organism evidence="2 4">
    <name type="scientific">Raphanus sativus</name>
    <name type="common">Radish</name>
    <name type="synonym">Raphanus raphanistrum var. sativus</name>
    <dbReference type="NCBI Taxonomy" id="3726"/>
    <lineage>
        <taxon>Eukaryota</taxon>
        <taxon>Viridiplantae</taxon>
        <taxon>Streptophyta</taxon>
        <taxon>Embryophyta</taxon>
        <taxon>Tracheophyta</taxon>
        <taxon>Spermatophyta</taxon>
        <taxon>Magnoliopsida</taxon>
        <taxon>eudicotyledons</taxon>
        <taxon>Gunneridae</taxon>
        <taxon>Pentapetalae</taxon>
        <taxon>rosids</taxon>
        <taxon>malvids</taxon>
        <taxon>Brassicales</taxon>
        <taxon>Brassicaceae</taxon>
        <taxon>Brassiceae</taxon>
        <taxon>Raphanus</taxon>
    </lineage>
</organism>
<proteinExistence type="predicted"/>
<dbReference type="RefSeq" id="XP_056859621.1">
    <property type="nucleotide sequence ID" value="XM_057003641.1"/>
</dbReference>
<keyword evidence="1" id="KW-0175">Coiled coil</keyword>
<gene>
    <name evidence="3 4 5" type="primary">LOC108825901</name>
    <name evidence="6 7 8" type="synonym">LOC108838376</name>
</gene>
<evidence type="ECO:0000313" key="8">
    <source>
        <dbReference type="RefSeq" id="XP_056859623.1"/>
    </source>
</evidence>
<dbReference type="KEGG" id="rsz:108838376"/>
<dbReference type="KEGG" id="rsz:108825901"/>
<feature type="coiled-coil region" evidence="1">
    <location>
        <begin position="273"/>
        <end position="314"/>
    </location>
</feature>
<evidence type="ECO:0000313" key="2">
    <source>
        <dbReference type="Proteomes" id="UP000504610"/>
    </source>
</evidence>
<name>A0A6J0L4G6_RAPSA</name>
<evidence type="ECO:0000313" key="5">
    <source>
        <dbReference type="RefSeq" id="XP_018454779.2"/>
    </source>
</evidence>
<dbReference type="OrthoDB" id="1888070at2759"/>
<dbReference type="RefSeq" id="XP_056859623.1">
    <property type="nucleotide sequence ID" value="XM_057003643.1"/>
</dbReference>